<reference evidence="5 6" key="1">
    <citation type="journal article" date="2023" name="Arcadia Sci">
        <title>De novo assembly of a long-read Amblyomma americanum tick genome.</title>
        <authorList>
            <person name="Chou S."/>
            <person name="Poskanzer K.E."/>
            <person name="Rollins M."/>
            <person name="Thuy-Boun P.S."/>
        </authorList>
    </citation>
    <scope>NUCLEOTIDE SEQUENCE [LARGE SCALE GENOMIC DNA]</scope>
    <source>
        <strain evidence="5">F_SG_1</strain>
        <tissue evidence="5">Salivary glands</tissue>
    </source>
</reference>
<dbReference type="GO" id="GO:0003677">
    <property type="term" value="F:DNA binding"/>
    <property type="evidence" value="ECO:0007669"/>
    <property type="project" value="UniProtKB-KW"/>
</dbReference>
<comment type="similarity">
    <text evidence="1">Belongs to the TBP family.</text>
</comment>
<dbReference type="InterPro" id="IPR000814">
    <property type="entry name" value="TBP"/>
</dbReference>
<keyword evidence="6" id="KW-1185">Reference proteome</keyword>
<keyword evidence="2" id="KW-0238">DNA-binding</keyword>
<dbReference type="EMBL" id="JARKHS020026026">
    <property type="protein sequence ID" value="KAK8766789.1"/>
    <property type="molecule type" value="Genomic_DNA"/>
</dbReference>
<sequence length="131" mass="14306">NALRPSGAQYKRAQHPSDLTLDDDSRTKPSSKTLRAGTDTPWSMQNGLLHSLHSAGLRHIHQSVGCAVKTRNTMASLSLGCRLDLRKIALHAPNTEYDPKRTPALVMRIREPRAVPLVFGSGKILCSGAKE</sequence>
<dbReference type="PRINTS" id="PR00686">
    <property type="entry name" value="TIFACTORIID"/>
</dbReference>
<dbReference type="InterPro" id="IPR012295">
    <property type="entry name" value="TBP_dom_sf"/>
</dbReference>
<comment type="caution">
    <text evidence="5">The sequence shown here is derived from an EMBL/GenBank/DDBJ whole genome shotgun (WGS) entry which is preliminary data.</text>
</comment>
<protein>
    <submittedName>
        <fullName evidence="5">Uncharacterized protein</fullName>
    </submittedName>
</protein>
<evidence type="ECO:0000256" key="4">
    <source>
        <dbReference type="SAM" id="MobiDB-lite"/>
    </source>
</evidence>
<dbReference type="Proteomes" id="UP001321473">
    <property type="component" value="Unassembled WGS sequence"/>
</dbReference>
<feature type="region of interest" description="Disordered" evidence="4">
    <location>
        <begin position="1"/>
        <end position="42"/>
    </location>
</feature>
<dbReference type="Pfam" id="PF00352">
    <property type="entry name" value="TBP"/>
    <property type="match status" value="1"/>
</dbReference>
<evidence type="ECO:0000256" key="1">
    <source>
        <dbReference type="ARBA" id="ARBA00005560"/>
    </source>
</evidence>
<evidence type="ECO:0000256" key="3">
    <source>
        <dbReference type="ARBA" id="ARBA00023163"/>
    </source>
</evidence>
<evidence type="ECO:0000313" key="5">
    <source>
        <dbReference type="EMBL" id="KAK8766789.1"/>
    </source>
</evidence>
<dbReference type="GO" id="GO:0006352">
    <property type="term" value="P:DNA-templated transcription initiation"/>
    <property type="evidence" value="ECO:0007669"/>
    <property type="project" value="InterPro"/>
</dbReference>
<evidence type="ECO:0000313" key="6">
    <source>
        <dbReference type="Proteomes" id="UP001321473"/>
    </source>
</evidence>
<dbReference type="AlphaFoldDB" id="A0AAQ4DWE9"/>
<dbReference type="Gene3D" id="3.30.310.10">
    <property type="entry name" value="TATA-Binding Protein"/>
    <property type="match status" value="1"/>
</dbReference>
<accession>A0AAQ4DWE9</accession>
<dbReference type="SUPFAM" id="SSF55945">
    <property type="entry name" value="TATA-box binding protein-like"/>
    <property type="match status" value="1"/>
</dbReference>
<proteinExistence type="inferred from homology"/>
<gene>
    <name evidence="5" type="ORF">V5799_006430</name>
</gene>
<dbReference type="PANTHER" id="PTHR10126">
    <property type="entry name" value="TATA-BOX BINDING PROTEIN"/>
    <property type="match status" value="1"/>
</dbReference>
<feature type="non-terminal residue" evidence="5">
    <location>
        <position position="1"/>
    </location>
</feature>
<evidence type="ECO:0000256" key="2">
    <source>
        <dbReference type="ARBA" id="ARBA00023125"/>
    </source>
</evidence>
<organism evidence="5 6">
    <name type="scientific">Amblyomma americanum</name>
    <name type="common">Lone star tick</name>
    <dbReference type="NCBI Taxonomy" id="6943"/>
    <lineage>
        <taxon>Eukaryota</taxon>
        <taxon>Metazoa</taxon>
        <taxon>Ecdysozoa</taxon>
        <taxon>Arthropoda</taxon>
        <taxon>Chelicerata</taxon>
        <taxon>Arachnida</taxon>
        <taxon>Acari</taxon>
        <taxon>Parasitiformes</taxon>
        <taxon>Ixodida</taxon>
        <taxon>Ixodoidea</taxon>
        <taxon>Ixodidae</taxon>
        <taxon>Amblyomminae</taxon>
        <taxon>Amblyomma</taxon>
    </lineage>
</organism>
<name>A0AAQ4DWE9_AMBAM</name>
<keyword evidence="3" id="KW-0804">Transcription</keyword>